<dbReference type="SUPFAM" id="SSF48264">
    <property type="entry name" value="Cytochrome P450"/>
    <property type="match status" value="4"/>
</dbReference>
<gene>
    <name evidence="15" type="ORF">HCN44_010096</name>
</gene>
<evidence type="ECO:0000256" key="5">
    <source>
        <dbReference type="ARBA" id="ARBA00022617"/>
    </source>
</evidence>
<feature type="binding site" description="axial binding residue" evidence="13">
    <location>
        <position position="1302"/>
    </location>
    <ligand>
        <name>heme</name>
        <dbReference type="ChEBI" id="CHEBI:30413"/>
    </ligand>
    <ligandPart>
        <name>Fe</name>
        <dbReference type="ChEBI" id="CHEBI:18248"/>
    </ligandPart>
</feature>
<dbReference type="CDD" id="cd11056">
    <property type="entry name" value="CYP6-like"/>
    <property type="match status" value="4"/>
</dbReference>
<dbReference type="Gene3D" id="1.10.630.10">
    <property type="entry name" value="Cytochrome P450"/>
    <property type="match status" value="4"/>
</dbReference>
<keyword evidence="11" id="KW-0503">Monooxygenase</keyword>
<dbReference type="FunFam" id="1.10.630.10:FF:000182">
    <property type="entry name" value="Cytochrome P450 3A4"/>
    <property type="match status" value="1"/>
</dbReference>
<evidence type="ECO:0000256" key="3">
    <source>
        <dbReference type="ARBA" id="ARBA00004406"/>
    </source>
</evidence>
<dbReference type="InterPro" id="IPR036396">
    <property type="entry name" value="Cyt_P450_sf"/>
</dbReference>
<evidence type="ECO:0000256" key="11">
    <source>
        <dbReference type="ARBA" id="ARBA00023033"/>
    </source>
</evidence>
<evidence type="ECO:0000256" key="1">
    <source>
        <dbReference type="ARBA" id="ARBA00001971"/>
    </source>
</evidence>
<dbReference type="Proteomes" id="UP000639338">
    <property type="component" value="Unassembled WGS sequence"/>
</dbReference>
<dbReference type="FunFam" id="1.10.630.10:FF:000042">
    <property type="entry name" value="Cytochrome P450"/>
    <property type="match status" value="3"/>
</dbReference>
<evidence type="ECO:0008006" key="17">
    <source>
        <dbReference type="Google" id="ProtNLM"/>
    </source>
</evidence>
<evidence type="ECO:0000256" key="9">
    <source>
        <dbReference type="ARBA" id="ARBA00023002"/>
    </source>
</evidence>
<dbReference type="InterPro" id="IPR002402">
    <property type="entry name" value="Cyt_P450_E_grp-II"/>
</dbReference>
<evidence type="ECO:0000313" key="16">
    <source>
        <dbReference type="Proteomes" id="UP000639338"/>
    </source>
</evidence>
<dbReference type="GO" id="GO:0016705">
    <property type="term" value="F:oxidoreductase activity, acting on paired donors, with incorporation or reduction of molecular oxygen"/>
    <property type="evidence" value="ECO:0007669"/>
    <property type="project" value="InterPro"/>
</dbReference>
<comment type="subcellular location">
    <subcellularLocation>
        <location evidence="3">Endoplasmic reticulum membrane</location>
        <topology evidence="3">Peripheral membrane protein</topology>
    </subcellularLocation>
    <subcellularLocation>
        <location evidence="2">Microsome membrane</location>
        <topology evidence="2">Peripheral membrane protein</topology>
    </subcellularLocation>
</comment>
<dbReference type="Pfam" id="PF00067">
    <property type="entry name" value="p450"/>
    <property type="match status" value="4"/>
</dbReference>
<name>A0A834XWR5_APHGI</name>
<comment type="cofactor">
    <cofactor evidence="1 13">
        <name>heme</name>
        <dbReference type="ChEBI" id="CHEBI:30413"/>
    </cofactor>
</comment>
<dbReference type="GO" id="GO:0020037">
    <property type="term" value="F:heme binding"/>
    <property type="evidence" value="ECO:0007669"/>
    <property type="project" value="InterPro"/>
</dbReference>
<dbReference type="PANTHER" id="PTHR24292">
    <property type="entry name" value="CYTOCHROME P450"/>
    <property type="match status" value="1"/>
</dbReference>
<dbReference type="InterPro" id="IPR017972">
    <property type="entry name" value="Cyt_P450_CS"/>
</dbReference>
<evidence type="ECO:0000256" key="10">
    <source>
        <dbReference type="ARBA" id="ARBA00023004"/>
    </source>
</evidence>
<keyword evidence="14" id="KW-0812">Transmembrane</keyword>
<reference evidence="15 16" key="1">
    <citation type="submission" date="2020-08" db="EMBL/GenBank/DDBJ databases">
        <title>Aphidius gifuensis genome sequencing and assembly.</title>
        <authorList>
            <person name="Du Z."/>
        </authorList>
    </citation>
    <scope>NUCLEOTIDE SEQUENCE [LARGE SCALE GENOMIC DNA]</scope>
    <source>
        <strain evidence="15">YNYX2018</strain>
        <tissue evidence="15">Adults</tissue>
    </source>
</reference>
<feature type="transmembrane region" description="Helical" evidence="14">
    <location>
        <begin position="7"/>
        <end position="24"/>
    </location>
</feature>
<dbReference type="PROSITE" id="PS00086">
    <property type="entry name" value="CYTOCHROME_P450"/>
    <property type="match status" value="4"/>
</dbReference>
<dbReference type="PANTHER" id="PTHR24292:SF54">
    <property type="entry name" value="CYP9F3-RELATED"/>
    <property type="match status" value="1"/>
</dbReference>
<keyword evidence="5 13" id="KW-0349">Heme</keyword>
<evidence type="ECO:0000256" key="2">
    <source>
        <dbReference type="ARBA" id="ARBA00004174"/>
    </source>
</evidence>
<proteinExistence type="inferred from homology"/>
<accession>A0A834XWR5</accession>
<sequence length="1826" mass="209288">MEFQIQTYIVALILIILTIFYLVTRKLNYWENLGVPGPKPVPVFGNFTKLFLKKLTVGQVIQNIYTKWKHEAFVGVYKGHSPQLIINDLDLIKTILIKDFDTFNGRGIVINEDIDPLSANIVNIDGPRWKFIRAKLTPLFTTGKLKQMIELMVECADHFEIYLSNQLKKSNVIDCREVAAKFTTDVIGSCAFGINMNALSNDESEFRKVGRKVFESDFYKMMKRLLRETSPWLFTSLKISLMDSKISKFFMDTINETIDVRKNNNIVRNDLIDLFINIKKTENNNEIKFTDSLMTAQAFIFFVGGFETSSTTISMSLYELAIEPKVQEKLRNEIIETLKNSDGQLSYDVINKTLRKNPPVSTLIRRACRSYKIPETNTTIEKGTNVNIPVYAIHHDPSYYPSPEKFDPERFTDSAKAQRHPMTFLAFGDGPKNCIGLRFAGYQFKLGIIKILKNYRVKPSKSTVVPYEIDKGSFILTPKNVYKGHSPQLIINDLDLIKTILIKDFDTFNGRGILINEDTDPLSANIVNIDGPRWKFIRAKLTPLFTTSKLKQMIELMVECADHFEIYLSNQLKKSNVIDCREVAAKFTTDVIGSCAFGINMNALSNDESEFRKIGRKVFESNFYAIMKSLLGEISPQLFTLLKISINDSKSNKFFIDTINETIDIRKKNNIIRNDLIDLFINIKKTENNNEIEFTDSFETSSTLISMSLYELAFEPKVQEKLRNEIIETLKNNDGQLSYDVINKTLRKDPPILTLIRRACRSYKIPETITTIEKGTTVNIPVYAIHHDPSFYPSPEKFDPERFTDSAKAQRHPMTFLAFGDGPKNCIGLRFAGYQFKLGIIKILKNYRVKPSKSTVVPYEIDKGSFILTPKNALILIILTIFYLITKKLNYWENLGVPGPKPVPVFGNFTKLFLKKLTAGQVIQNIYTKWKHESFVGVYKGHSPQLIINDLDLIKTILIKDFDTFNGRGILINEDTDPLSANIVNIDGPRWKFIRAKLTPLFTTGKLKQMIELMVECADHFEIYLSNQLKKSNVIDCREVAAKFTTDVIGSCAFGINMNALSNDESEFRKIGRKVFESNFYAIMKSLLGEISPQLFTLLKISINDSKSSKFFMDTINETIDIRKKNNIIRNDLIDLFINIKKTENDNEIEFTDSFETSSTLISMSLYELAVEPKVQEKLRNEIIETLKNSDGQLTYDNNDGQLSYDVINSMKYLDMVMQETLRKNPPVSTLIRRACRSYKIPETNTTIEKGTNVNIPVYAIHHDPSYYPSPEKFDPERFTDSAKAQRHPMTFLAFGDGPKNCIGYRFAKYQYKLGIIKILKNYIVKPSKSTVVPYEIDKGSFILTPKNDKMEFQIQTYIIGFIAIILTIYFFITRKLNYWENLSVPGPKPVPIFGNFTKLFLKKLTAGQVIQNIYTKWKHEAFVGVYKGHSPQLIINDLDLIKTILIKDFDTFNGRGIVVNEMTDPLTAHLFNIDGPRWKFIRAKLTPLFTAGKLKHMIELMVECADHFEIYLSNQLKKSNVIDCREVAAKFTTDVIGSCAFGINMNALSNDESEFRKVGRKVLESNFNRMAKLLLREISPWLFTSLKISLMDSKISKFFMDTINETIDVRKNNNIVRNDLIDLFINIKKTENNNEIQFTDSFETSSLSISMSLYELAIEPKVQEKLRSEIIETLKNNDGKLSYDTINKTLRKNPPILTLIRRACRSYKIPETNTTIEKGTNVNIPVYAIHHDPSYYPSPEKFDPERFTDSAKAQRHPMTLLAFGDGPKNCIGLRFAHYQVKLGIIKVLKNYRVKPSKSTVVPYEIDKGSFFLSPKNGIHLVFEPI</sequence>
<comment type="caution">
    <text evidence="15">The sequence shown here is derived from an EMBL/GenBank/DDBJ whole genome shotgun (WGS) entry which is preliminary data.</text>
</comment>
<dbReference type="GO" id="GO:0005789">
    <property type="term" value="C:endoplasmic reticulum membrane"/>
    <property type="evidence" value="ECO:0007669"/>
    <property type="project" value="UniProtKB-SubCell"/>
</dbReference>
<dbReference type="GO" id="GO:0005506">
    <property type="term" value="F:iron ion binding"/>
    <property type="evidence" value="ECO:0007669"/>
    <property type="project" value="InterPro"/>
</dbReference>
<dbReference type="EMBL" id="JACMRX010000003">
    <property type="protein sequence ID" value="KAF7993501.1"/>
    <property type="molecule type" value="Genomic_DNA"/>
</dbReference>
<feature type="transmembrane region" description="Helical" evidence="14">
    <location>
        <begin position="1355"/>
        <end position="1373"/>
    </location>
</feature>
<keyword evidence="7" id="KW-0256">Endoplasmic reticulum</keyword>
<evidence type="ECO:0000256" key="12">
    <source>
        <dbReference type="ARBA" id="ARBA00023136"/>
    </source>
</evidence>
<evidence type="ECO:0000313" key="15">
    <source>
        <dbReference type="EMBL" id="KAF7993501.1"/>
    </source>
</evidence>
<dbReference type="PRINTS" id="PR00464">
    <property type="entry name" value="EP450II"/>
</dbReference>
<organism evidence="15 16">
    <name type="scientific">Aphidius gifuensis</name>
    <name type="common">Parasitoid wasp</name>
    <dbReference type="NCBI Taxonomy" id="684658"/>
    <lineage>
        <taxon>Eukaryota</taxon>
        <taxon>Metazoa</taxon>
        <taxon>Ecdysozoa</taxon>
        <taxon>Arthropoda</taxon>
        <taxon>Hexapoda</taxon>
        <taxon>Insecta</taxon>
        <taxon>Pterygota</taxon>
        <taxon>Neoptera</taxon>
        <taxon>Endopterygota</taxon>
        <taxon>Hymenoptera</taxon>
        <taxon>Apocrita</taxon>
        <taxon>Ichneumonoidea</taxon>
        <taxon>Braconidae</taxon>
        <taxon>Aphidiinae</taxon>
        <taxon>Aphidius</taxon>
    </lineage>
</organism>
<keyword evidence="16" id="KW-1185">Reference proteome</keyword>
<dbReference type="InterPro" id="IPR001128">
    <property type="entry name" value="Cyt_P450"/>
</dbReference>
<evidence type="ECO:0000256" key="14">
    <source>
        <dbReference type="SAM" id="Phobius"/>
    </source>
</evidence>
<dbReference type="PRINTS" id="PR00385">
    <property type="entry name" value="P450"/>
</dbReference>
<keyword evidence="14" id="KW-1133">Transmembrane helix</keyword>
<keyword evidence="9" id="KW-0560">Oxidoreductase</keyword>
<protein>
    <recommendedName>
        <fullName evidence="17">Cytochrome P450</fullName>
    </recommendedName>
</protein>
<keyword evidence="6 13" id="KW-0479">Metal-binding</keyword>
<keyword evidence="12 14" id="KW-0472">Membrane</keyword>
<evidence type="ECO:0000256" key="7">
    <source>
        <dbReference type="ARBA" id="ARBA00022824"/>
    </source>
</evidence>
<comment type="similarity">
    <text evidence="4">Belongs to the cytochrome P450 family.</text>
</comment>
<evidence type="ECO:0000256" key="6">
    <source>
        <dbReference type="ARBA" id="ARBA00022723"/>
    </source>
</evidence>
<keyword evidence="8" id="KW-0492">Microsome</keyword>
<dbReference type="GO" id="GO:0004497">
    <property type="term" value="F:monooxygenase activity"/>
    <property type="evidence" value="ECO:0007669"/>
    <property type="project" value="UniProtKB-KW"/>
</dbReference>
<evidence type="ECO:0000256" key="4">
    <source>
        <dbReference type="ARBA" id="ARBA00010617"/>
    </source>
</evidence>
<evidence type="ECO:0000256" key="13">
    <source>
        <dbReference type="PIRSR" id="PIRSR602402-1"/>
    </source>
</evidence>
<evidence type="ECO:0000256" key="8">
    <source>
        <dbReference type="ARBA" id="ARBA00022848"/>
    </source>
</evidence>
<keyword evidence="10 13" id="KW-0408">Iron</keyword>
<dbReference type="InterPro" id="IPR050476">
    <property type="entry name" value="Insect_CytP450_Detox"/>
</dbReference>
<dbReference type="OrthoDB" id="2789670at2759"/>